<protein>
    <submittedName>
        <fullName evidence="1">Uncharacterized protein</fullName>
    </submittedName>
</protein>
<proteinExistence type="predicted"/>
<keyword evidence="2" id="KW-1185">Reference proteome</keyword>
<comment type="caution">
    <text evidence="1">The sequence shown here is derived from an EMBL/GenBank/DDBJ whole genome shotgun (WGS) entry which is preliminary data.</text>
</comment>
<dbReference type="EMBL" id="JAZDWU010000008">
    <property type="protein sequence ID" value="KAK9994318.1"/>
    <property type="molecule type" value="Genomic_DNA"/>
</dbReference>
<sequence>MSAICAERDCVLHEDFMKVVWKLNEAKRFKSSAHYSTDFGWFREGKGVVGRQIKEGLFDLTAKGNIK</sequence>
<dbReference type="AlphaFoldDB" id="A0AAW2C9D1"/>
<evidence type="ECO:0000313" key="1">
    <source>
        <dbReference type="EMBL" id="KAK9994318.1"/>
    </source>
</evidence>
<reference evidence="1 2" key="1">
    <citation type="submission" date="2024-01" db="EMBL/GenBank/DDBJ databases">
        <title>A telomere-to-telomere, gap-free genome of sweet tea (Lithocarpus litseifolius).</title>
        <authorList>
            <person name="Zhou J."/>
        </authorList>
    </citation>
    <scope>NUCLEOTIDE SEQUENCE [LARGE SCALE GENOMIC DNA]</scope>
    <source>
        <strain evidence="1">Zhou-2022a</strain>
        <tissue evidence="1">Leaf</tissue>
    </source>
</reference>
<name>A0AAW2C9D1_9ROSI</name>
<organism evidence="1 2">
    <name type="scientific">Lithocarpus litseifolius</name>
    <dbReference type="NCBI Taxonomy" id="425828"/>
    <lineage>
        <taxon>Eukaryota</taxon>
        <taxon>Viridiplantae</taxon>
        <taxon>Streptophyta</taxon>
        <taxon>Embryophyta</taxon>
        <taxon>Tracheophyta</taxon>
        <taxon>Spermatophyta</taxon>
        <taxon>Magnoliopsida</taxon>
        <taxon>eudicotyledons</taxon>
        <taxon>Gunneridae</taxon>
        <taxon>Pentapetalae</taxon>
        <taxon>rosids</taxon>
        <taxon>fabids</taxon>
        <taxon>Fagales</taxon>
        <taxon>Fagaceae</taxon>
        <taxon>Lithocarpus</taxon>
    </lineage>
</organism>
<dbReference type="Proteomes" id="UP001459277">
    <property type="component" value="Unassembled WGS sequence"/>
</dbReference>
<gene>
    <name evidence="1" type="ORF">SO802_024021</name>
</gene>
<evidence type="ECO:0000313" key="2">
    <source>
        <dbReference type="Proteomes" id="UP001459277"/>
    </source>
</evidence>
<accession>A0AAW2C9D1</accession>